<organism evidence="8 9">
    <name type="scientific">Batillaria attramentaria</name>
    <dbReference type="NCBI Taxonomy" id="370345"/>
    <lineage>
        <taxon>Eukaryota</taxon>
        <taxon>Metazoa</taxon>
        <taxon>Spiralia</taxon>
        <taxon>Lophotrochozoa</taxon>
        <taxon>Mollusca</taxon>
        <taxon>Gastropoda</taxon>
        <taxon>Caenogastropoda</taxon>
        <taxon>Sorbeoconcha</taxon>
        <taxon>Cerithioidea</taxon>
        <taxon>Batillariidae</taxon>
        <taxon>Batillaria</taxon>
    </lineage>
</organism>
<dbReference type="PROSITE" id="PS50835">
    <property type="entry name" value="IG_LIKE"/>
    <property type="match status" value="1"/>
</dbReference>
<dbReference type="GO" id="GO:0016020">
    <property type="term" value="C:membrane"/>
    <property type="evidence" value="ECO:0007669"/>
    <property type="project" value="UniProtKB-SubCell"/>
</dbReference>
<dbReference type="InterPro" id="IPR015631">
    <property type="entry name" value="CD2/SLAM_rcpt"/>
</dbReference>
<evidence type="ECO:0000256" key="6">
    <source>
        <dbReference type="SAM" id="SignalP"/>
    </source>
</evidence>
<dbReference type="PANTHER" id="PTHR12080">
    <property type="entry name" value="SIGNALING LYMPHOCYTIC ACTIVATION MOLECULE"/>
    <property type="match status" value="1"/>
</dbReference>
<dbReference type="Proteomes" id="UP001519460">
    <property type="component" value="Unassembled WGS sequence"/>
</dbReference>
<comment type="subcellular location">
    <subcellularLocation>
        <location evidence="1">Membrane</location>
    </subcellularLocation>
</comment>
<evidence type="ECO:0000256" key="4">
    <source>
        <dbReference type="ARBA" id="ARBA00023180"/>
    </source>
</evidence>
<accession>A0ABD0KVA1</accession>
<comment type="caution">
    <text evidence="8">The sequence shown here is derived from an EMBL/GenBank/DDBJ whole genome shotgun (WGS) entry which is preliminary data.</text>
</comment>
<dbReference type="EMBL" id="JACVVK020000120">
    <property type="protein sequence ID" value="KAK7491017.1"/>
    <property type="molecule type" value="Genomic_DNA"/>
</dbReference>
<evidence type="ECO:0000256" key="5">
    <source>
        <dbReference type="SAM" id="Coils"/>
    </source>
</evidence>
<dbReference type="AlphaFoldDB" id="A0ABD0KVA1"/>
<evidence type="ECO:0000256" key="2">
    <source>
        <dbReference type="ARBA" id="ARBA00022729"/>
    </source>
</evidence>
<dbReference type="InterPro" id="IPR007110">
    <property type="entry name" value="Ig-like_dom"/>
</dbReference>
<gene>
    <name evidence="8" type="ORF">BaRGS_00017713</name>
</gene>
<feature type="signal peptide" evidence="6">
    <location>
        <begin position="1"/>
        <end position="20"/>
    </location>
</feature>
<protein>
    <recommendedName>
        <fullName evidence="7">Ig-like domain-containing protein</fullName>
    </recommendedName>
</protein>
<sequence length="551" mass="60381">MMLTFAGVFLAVVNIQMSTALRWTSVRDLPANSTVQACVGDNVTLLWKYDTDADEHVVDVEWQFQPKGQAEVTIASYIRGSFLVSPTAVQHVHFVPNAGLQVVHVTQQDSGTYSVRTNVNLHGSIVGHSQRVLMEDLFLKINAEDNLHLIRIWFITLQDAPSTSDGALHVQLMPGAVQNSVTGEWHVRLSCGTFTKLGQPPVSVVWTTPANETIPSSYYDDLSNKYILVVDNPVASGQYTCRLERTPSEMCLAVDSPLRHGASVHVDGAEARLSVCSAQLLALRVEISELKSENANLTDQLSELISELANIQGQAEELIASYVRGNFLLAPTAKQQHVQFVPNAGLELMHVTKEDSGAYILNVNINLHGSTPDNVTVSSSYYDNAGNYILIVDNPVATGEYSCRLEQTPSAMCLPAQSLLLNGASIHVDGVDTRLSVLEGQLVALQNENAELQHENMEMKSELNRQQKENENNTAVLEGQLTAVQQQLASLPDGKLILDVLTSALQWTSALDLPANVTVHACTGDNLTLPWKFETEAAEHSIYVEWLYQAE</sequence>
<name>A0ABD0KVA1_9CAEN</name>
<evidence type="ECO:0000259" key="7">
    <source>
        <dbReference type="PROSITE" id="PS50835"/>
    </source>
</evidence>
<evidence type="ECO:0000256" key="1">
    <source>
        <dbReference type="ARBA" id="ARBA00004370"/>
    </source>
</evidence>
<evidence type="ECO:0000313" key="9">
    <source>
        <dbReference type="Proteomes" id="UP001519460"/>
    </source>
</evidence>
<dbReference type="SUPFAM" id="SSF48726">
    <property type="entry name" value="Immunoglobulin"/>
    <property type="match status" value="1"/>
</dbReference>
<keyword evidence="2 6" id="KW-0732">Signal</keyword>
<feature type="domain" description="Ig-like" evidence="7">
    <location>
        <begin position="161"/>
        <end position="253"/>
    </location>
</feature>
<proteinExistence type="predicted"/>
<dbReference type="PANTHER" id="PTHR12080:SF55">
    <property type="entry name" value="LYMPHOCYTE FUNCTION-ASSOCIATED ANTIGEN 3"/>
    <property type="match status" value="1"/>
</dbReference>
<dbReference type="InterPro" id="IPR036179">
    <property type="entry name" value="Ig-like_dom_sf"/>
</dbReference>
<feature type="coiled-coil region" evidence="5">
    <location>
        <begin position="280"/>
        <end position="321"/>
    </location>
</feature>
<keyword evidence="5" id="KW-0175">Coiled coil</keyword>
<dbReference type="InterPro" id="IPR013783">
    <property type="entry name" value="Ig-like_fold"/>
</dbReference>
<feature type="coiled-coil region" evidence="5">
    <location>
        <begin position="435"/>
        <end position="469"/>
    </location>
</feature>
<keyword evidence="4" id="KW-0325">Glycoprotein</keyword>
<feature type="non-terminal residue" evidence="8">
    <location>
        <position position="551"/>
    </location>
</feature>
<dbReference type="Pfam" id="PF07686">
    <property type="entry name" value="V-set"/>
    <property type="match status" value="1"/>
</dbReference>
<dbReference type="Gene3D" id="2.60.40.10">
    <property type="entry name" value="Immunoglobulins"/>
    <property type="match status" value="1"/>
</dbReference>
<keyword evidence="9" id="KW-1185">Reference proteome</keyword>
<feature type="chain" id="PRO_5044769109" description="Ig-like domain-containing protein" evidence="6">
    <location>
        <begin position="21"/>
        <end position="551"/>
    </location>
</feature>
<keyword evidence="3" id="KW-0472">Membrane</keyword>
<evidence type="ECO:0000256" key="3">
    <source>
        <dbReference type="ARBA" id="ARBA00023136"/>
    </source>
</evidence>
<dbReference type="InterPro" id="IPR013106">
    <property type="entry name" value="Ig_V-set"/>
</dbReference>
<evidence type="ECO:0000313" key="8">
    <source>
        <dbReference type="EMBL" id="KAK7491017.1"/>
    </source>
</evidence>
<reference evidence="8 9" key="1">
    <citation type="journal article" date="2023" name="Sci. Data">
        <title>Genome assembly of the Korean intertidal mud-creeper Batillaria attramentaria.</title>
        <authorList>
            <person name="Patra A.K."/>
            <person name="Ho P.T."/>
            <person name="Jun S."/>
            <person name="Lee S.J."/>
            <person name="Kim Y."/>
            <person name="Won Y.J."/>
        </authorList>
    </citation>
    <scope>NUCLEOTIDE SEQUENCE [LARGE SCALE GENOMIC DNA]</scope>
    <source>
        <strain evidence="8">Wonlab-2016</strain>
    </source>
</reference>